<evidence type="ECO:0000313" key="2">
    <source>
        <dbReference type="EMBL" id="CAF1062618.1"/>
    </source>
</evidence>
<feature type="compositionally biased region" description="Low complexity" evidence="1">
    <location>
        <begin position="36"/>
        <end position="46"/>
    </location>
</feature>
<dbReference type="Proteomes" id="UP000663828">
    <property type="component" value="Unassembled WGS sequence"/>
</dbReference>
<feature type="compositionally biased region" description="Polar residues" evidence="1">
    <location>
        <begin position="1"/>
        <end position="13"/>
    </location>
</feature>
<dbReference type="EMBL" id="CAJNOR010001041">
    <property type="protein sequence ID" value="CAF1062618.1"/>
    <property type="molecule type" value="Genomic_DNA"/>
</dbReference>
<comment type="caution">
    <text evidence="2">The sequence shown here is derived from an EMBL/GenBank/DDBJ whole genome shotgun (WGS) entry which is preliminary data.</text>
</comment>
<evidence type="ECO:0000256" key="1">
    <source>
        <dbReference type="SAM" id="MobiDB-lite"/>
    </source>
</evidence>
<name>A0A814LB56_ADIRI</name>
<proteinExistence type="predicted"/>
<protein>
    <submittedName>
        <fullName evidence="2">Uncharacterized protein</fullName>
    </submittedName>
</protein>
<gene>
    <name evidence="2" type="ORF">XAT740_LOCUS16368</name>
</gene>
<dbReference type="AlphaFoldDB" id="A0A814LB56"/>
<accession>A0A814LB56</accession>
<reference evidence="2" key="1">
    <citation type="submission" date="2021-02" db="EMBL/GenBank/DDBJ databases">
        <authorList>
            <person name="Nowell W R."/>
        </authorList>
    </citation>
    <scope>NUCLEOTIDE SEQUENCE</scope>
</reference>
<feature type="region of interest" description="Disordered" evidence="1">
    <location>
        <begin position="1"/>
        <end position="46"/>
    </location>
</feature>
<organism evidence="2 3">
    <name type="scientific">Adineta ricciae</name>
    <name type="common">Rotifer</name>
    <dbReference type="NCBI Taxonomy" id="249248"/>
    <lineage>
        <taxon>Eukaryota</taxon>
        <taxon>Metazoa</taxon>
        <taxon>Spiralia</taxon>
        <taxon>Gnathifera</taxon>
        <taxon>Rotifera</taxon>
        <taxon>Eurotatoria</taxon>
        <taxon>Bdelloidea</taxon>
        <taxon>Adinetida</taxon>
        <taxon>Adinetidae</taxon>
        <taxon>Adineta</taxon>
    </lineage>
</organism>
<keyword evidence="3" id="KW-1185">Reference proteome</keyword>
<sequence length="293" mass="33256">MSNKKLIKSTSTVRSRKFPPPLNLPSIPNEHNTSEQNSSMNDYSCSSSPCSHQPMSYTLPTCQRPQIFQRLQDSSSSLLVTPSRRSQSLKISNQLKQRQTGNVPDQQWIDCICLIISKSLKNEIEVLLDKYKTNYFDRINASDTSDEIIRTSLCEMVSQTLATYSTSSSAMTNYNATRTFSSNKPIINDQTKFVISYIIPGKCANIANSDQQKSKQFQTKFSHLFTYIPNEYIQSYLTDNALLKPQKPKICLMLYDDIVTFMNENDLQLSGISLDQAFTLSNSILQHIHSCSH</sequence>
<evidence type="ECO:0000313" key="3">
    <source>
        <dbReference type="Proteomes" id="UP000663828"/>
    </source>
</evidence>